<protein>
    <submittedName>
        <fullName evidence="1">Uncharacterized protein</fullName>
    </submittedName>
</protein>
<evidence type="ECO:0000313" key="1">
    <source>
        <dbReference type="EMBL" id="GFO43755.1"/>
    </source>
</evidence>
<proteinExistence type="predicted"/>
<accession>A0AAV4DIB2</accession>
<dbReference type="Proteomes" id="UP000735302">
    <property type="component" value="Unassembled WGS sequence"/>
</dbReference>
<name>A0AAV4DIB2_9GAST</name>
<dbReference type="AlphaFoldDB" id="A0AAV4DIB2"/>
<evidence type="ECO:0000313" key="2">
    <source>
        <dbReference type="Proteomes" id="UP000735302"/>
    </source>
</evidence>
<organism evidence="1 2">
    <name type="scientific">Plakobranchus ocellatus</name>
    <dbReference type="NCBI Taxonomy" id="259542"/>
    <lineage>
        <taxon>Eukaryota</taxon>
        <taxon>Metazoa</taxon>
        <taxon>Spiralia</taxon>
        <taxon>Lophotrochozoa</taxon>
        <taxon>Mollusca</taxon>
        <taxon>Gastropoda</taxon>
        <taxon>Heterobranchia</taxon>
        <taxon>Euthyneura</taxon>
        <taxon>Panpulmonata</taxon>
        <taxon>Sacoglossa</taxon>
        <taxon>Placobranchoidea</taxon>
        <taxon>Plakobranchidae</taxon>
        <taxon>Plakobranchus</taxon>
    </lineage>
</organism>
<keyword evidence="2" id="KW-1185">Reference proteome</keyword>
<comment type="caution">
    <text evidence="1">The sequence shown here is derived from an EMBL/GenBank/DDBJ whole genome shotgun (WGS) entry which is preliminary data.</text>
</comment>
<sequence>MASILLPWWWGEDVCDRGTQSHPGLESQALATHRFSLTASTAAPERSMDTQSEYNHLQTSEIYALSNDYAHHKALSNSSDTVISGEAGG</sequence>
<dbReference type="EMBL" id="BLXT01007896">
    <property type="protein sequence ID" value="GFO43755.1"/>
    <property type="molecule type" value="Genomic_DNA"/>
</dbReference>
<gene>
    <name evidence="1" type="ORF">PoB_007026000</name>
</gene>
<reference evidence="1 2" key="1">
    <citation type="journal article" date="2021" name="Elife">
        <title>Chloroplast acquisition without the gene transfer in kleptoplastic sea slugs, Plakobranchus ocellatus.</title>
        <authorList>
            <person name="Maeda T."/>
            <person name="Takahashi S."/>
            <person name="Yoshida T."/>
            <person name="Shimamura S."/>
            <person name="Takaki Y."/>
            <person name="Nagai Y."/>
            <person name="Toyoda A."/>
            <person name="Suzuki Y."/>
            <person name="Arimoto A."/>
            <person name="Ishii H."/>
            <person name="Satoh N."/>
            <person name="Nishiyama T."/>
            <person name="Hasebe M."/>
            <person name="Maruyama T."/>
            <person name="Minagawa J."/>
            <person name="Obokata J."/>
            <person name="Shigenobu S."/>
        </authorList>
    </citation>
    <scope>NUCLEOTIDE SEQUENCE [LARGE SCALE GENOMIC DNA]</scope>
</reference>